<dbReference type="PANTHER" id="PTHR43855:SF1">
    <property type="entry name" value="THIOSULFATE SULFURTRANSFERASE"/>
    <property type="match status" value="1"/>
</dbReference>
<dbReference type="SMART" id="SM00450">
    <property type="entry name" value="RHOD"/>
    <property type="match status" value="2"/>
</dbReference>
<dbReference type="Gene3D" id="3.40.250.10">
    <property type="entry name" value="Rhodanese-like domain"/>
    <property type="match status" value="2"/>
</dbReference>
<feature type="signal peptide" evidence="2">
    <location>
        <begin position="1"/>
        <end position="19"/>
    </location>
</feature>
<dbReference type="InterPro" id="IPR001763">
    <property type="entry name" value="Rhodanese-like_dom"/>
</dbReference>
<dbReference type="CDD" id="cd01449">
    <property type="entry name" value="TST_Repeat_2"/>
    <property type="match status" value="1"/>
</dbReference>
<feature type="domain" description="Rhodanese" evidence="3">
    <location>
        <begin position="170"/>
        <end position="273"/>
    </location>
</feature>
<gene>
    <name evidence="4" type="ORF">KEM10_14780</name>
</gene>
<organism evidence="4 5">
    <name type="scientific">Carboxylicivirga linearis</name>
    <dbReference type="NCBI Taxonomy" id="1628157"/>
    <lineage>
        <taxon>Bacteria</taxon>
        <taxon>Pseudomonadati</taxon>
        <taxon>Bacteroidota</taxon>
        <taxon>Bacteroidia</taxon>
        <taxon>Marinilabiliales</taxon>
        <taxon>Marinilabiliaceae</taxon>
        <taxon>Carboxylicivirga</taxon>
    </lineage>
</organism>
<dbReference type="Pfam" id="PF00581">
    <property type="entry name" value="Rhodanese"/>
    <property type="match status" value="2"/>
</dbReference>
<evidence type="ECO:0000256" key="1">
    <source>
        <dbReference type="ARBA" id="ARBA00022737"/>
    </source>
</evidence>
<sequence>MKKFIIMLALIAYSLGSYAQGDFISVKELAGKLNDQKCIIIDARKKSDYQKVHIRNAISVPVEELSTESPVEGILKSESDVATILGNHGVDLNKEIILYCNKGSNAGRMYWVLKMMGATDVKLLDGNLDAWKAARKPVTRNPKMAKKCKVEASWDKSSYFCEKDVKTKISNGNVVLVDARADAYYNGTDPKSKGHIPGAISINSDLMRDEKGLIKSSDELKKLFSSKGVTKDKEVILYCQTSTRAGLLYAILTSTLGYSNVKVYDGAYNEWVTSNSVES</sequence>
<feature type="chain" id="PRO_5046937308" evidence="2">
    <location>
        <begin position="20"/>
        <end position="279"/>
    </location>
</feature>
<dbReference type="Proteomes" id="UP000708576">
    <property type="component" value="Unassembled WGS sequence"/>
</dbReference>
<dbReference type="InterPro" id="IPR051126">
    <property type="entry name" value="Thiosulfate_sulfurtransferase"/>
</dbReference>
<dbReference type="SUPFAM" id="SSF52821">
    <property type="entry name" value="Rhodanese/Cell cycle control phosphatase"/>
    <property type="match status" value="2"/>
</dbReference>
<proteinExistence type="predicted"/>
<keyword evidence="1" id="KW-0677">Repeat</keyword>
<evidence type="ECO:0000256" key="2">
    <source>
        <dbReference type="SAM" id="SignalP"/>
    </source>
</evidence>
<reference evidence="4 5" key="1">
    <citation type="journal article" date="2015" name="Int. J. Syst. Evol. Microbiol.">
        <title>Carboxylicivirga linearis sp. nov., isolated from a sea cucumber culture pond.</title>
        <authorList>
            <person name="Wang F.Q."/>
            <person name="Zhou Y.X."/>
            <person name="Lin X.Z."/>
            <person name="Chen G.J."/>
            <person name="Du Z.J."/>
        </authorList>
    </citation>
    <scope>NUCLEOTIDE SEQUENCE [LARGE SCALE GENOMIC DNA]</scope>
    <source>
        <strain evidence="4 5">FB218</strain>
    </source>
</reference>
<evidence type="ECO:0000259" key="3">
    <source>
        <dbReference type="PROSITE" id="PS50206"/>
    </source>
</evidence>
<dbReference type="InterPro" id="IPR036873">
    <property type="entry name" value="Rhodanese-like_dom_sf"/>
</dbReference>
<dbReference type="RefSeq" id="WP_212216801.1">
    <property type="nucleotide sequence ID" value="NZ_JAGUCO010000012.1"/>
</dbReference>
<dbReference type="PANTHER" id="PTHR43855">
    <property type="entry name" value="THIOSULFATE SULFURTRANSFERASE"/>
    <property type="match status" value="1"/>
</dbReference>
<evidence type="ECO:0000313" key="4">
    <source>
        <dbReference type="EMBL" id="MBS2099558.1"/>
    </source>
</evidence>
<accession>A0ABS5JXE3</accession>
<dbReference type="CDD" id="cd01448">
    <property type="entry name" value="TST_Repeat_1"/>
    <property type="match status" value="1"/>
</dbReference>
<comment type="caution">
    <text evidence="4">The sequence shown here is derived from an EMBL/GenBank/DDBJ whole genome shotgun (WGS) entry which is preliminary data.</text>
</comment>
<evidence type="ECO:0000313" key="5">
    <source>
        <dbReference type="Proteomes" id="UP000708576"/>
    </source>
</evidence>
<protein>
    <submittedName>
        <fullName evidence="4">Sulfurtransferase</fullName>
    </submittedName>
</protein>
<name>A0ABS5JXE3_9BACT</name>
<dbReference type="PROSITE" id="PS50206">
    <property type="entry name" value="RHODANESE_3"/>
    <property type="match status" value="2"/>
</dbReference>
<dbReference type="EMBL" id="JAGUCO010000012">
    <property type="protein sequence ID" value="MBS2099558.1"/>
    <property type="molecule type" value="Genomic_DNA"/>
</dbReference>
<keyword evidence="5" id="KW-1185">Reference proteome</keyword>
<feature type="domain" description="Rhodanese" evidence="3">
    <location>
        <begin position="34"/>
        <end position="140"/>
    </location>
</feature>
<keyword evidence="2" id="KW-0732">Signal</keyword>